<dbReference type="Proteomes" id="UP000284657">
    <property type="component" value="Unassembled WGS sequence"/>
</dbReference>
<protein>
    <recommendedName>
        <fullName evidence="5">Glycosyl transferase family 1 domain-containing protein</fullName>
    </recommendedName>
</protein>
<dbReference type="Gene3D" id="3.40.50.2000">
    <property type="entry name" value="Glycogen Phosphorylase B"/>
    <property type="match status" value="1"/>
</dbReference>
<evidence type="ECO:0000313" key="3">
    <source>
        <dbReference type="Proteomes" id="UP000277300"/>
    </source>
</evidence>
<dbReference type="AlphaFoldDB" id="A0A3F2RLX7"/>
<dbReference type="EMBL" id="MBAD02000452">
    <property type="protein sequence ID" value="RLN67510.1"/>
    <property type="molecule type" value="Genomic_DNA"/>
</dbReference>
<evidence type="ECO:0000313" key="2">
    <source>
        <dbReference type="EMBL" id="RLN67510.1"/>
    </source>
</evidence>
<dbReference type="OrthoDB" id="2100592at2759"/>
<organism evidence="1 3">
    <name type="scientific">Phytophthora kernoviae</name>
    <dbReference type="NCBI Taxonomy" id="325452"/>
    <lineage>
        <taxon>Eukaryota</taxon>
        <taxon>Sar</taxon>
        <taxon>Stramenopiles</taxon>
        <taxon>Oomycota</taxon>
        <taxon>Peronosporomycetes</taxon>
        <taxon>Peronosporales</taxon>
        <taxon>Peronosporaceae</taxon>
        <taxon>Phytophthora</taxon>
    </lineage>
</organism>
<reference evidence="3 4" key="1">
    <citation type="submission" date="2018-07" db="EMBL/GenBank/DDBJ databases">
        <title>Genome sequencing of oomycete isolates from Chile give support for New Zealand origin for Phytophthora kernoviae and make available the first Nothophytophthora sp. genome.</title>
        <authorList>
            <person name="Studholme D.J."/>
            <person name="Sanfuentes E."/>
            <person name="Panda P."/>
            <person name="Hill R."/>
            <person name="Sambles C."/>
            <person name="Grant M."/>
            <person name="Williams N.M."/>
            <person name="Mcdougal R.L."/>
        </authorList>
    </citation>
    <scope>NUCLEOTIDE SEQUENCE [LARGE SCALE GENOMIC DNA]</scope>
    <source>
        <strain evidence="1">Chile6</strain>
        <strain evidence="2">Chile7</strain>
    </source>
</reference>
<name>A0A3F2RLX7_9STRA</name>
<dbReference type="EMBL" id="MBDO02000198">
    <property type="protein sequence ID" value="RLN60176.1"/>
    <property type="molecule type" value="Genomic_DNA"/>
</dbReference>
<evidence type="ECO:0008006" key="5">
    <source>
        <dbReference type="Google" id="ProtNLM"/>
    </source>
</evidence>
<dbReference type="Proteomes" id="UP000277300">
    <property type="component" value="Unassembled WGS sequence"/>
</dbReference>
<sequence length="304" mass="34952">MVKTSLNQVEQLPYIPRKLRECPDVDVFLPSQIRGFGYCEDATAYTKFLESRMLPRWVLEVKFEDKARNRSVTYHDLCPNTPMIFFNHYWEDLLDAPDWPAAKPLYLMPNVEMYELENQELYDGAFKDYDEHIANSTNVIVHTGRLMPGEFGRVIAEGRYFLCPSVMEGYGHYINQARSANAFIVTTDAAPMNELITPSSGAMVRTNVGAYNEQFLGGLSPVEHALRNVSGLVAGFSPDNLCEAVLDVVGNTIPEERERRADKALQQYYFDTVFFAQKMRELRQFARTQSHPSRHRFLRRALEI</sequence>
<evidence type="ECO:0000313" key="1">
    <source>
        <dbReference type="EMBL" id="RLN60176.1"/>
    </source>
</evidence>
<dbReference type="SUPFAM" id="SSF53756">
    <property type="entry name" value="UDP-Glycosyltransferase/glycogen phosphorylase"/>
    <property type="match status" value="1"/>
</dbReference>
<accession>A0A3F2RLX7</accession>
<evidence type="ECO:0000313" key="4">
    <source>
        <dbReference type="Proteomes" id="UP000284657"/>
    </source>
</evidence>
<proteinExistence type="predicted"/>
<comment type="caution">
    <text evidence="1">The sequence shown here is derived from an EMBL/GenBank/DDBJ whole genome shotgun (WGS) entry which is preliminary data.</text>
</comment>
<gene>
    <name evidence="2" type="ORF">BBJ29_003376</name>
    <name evidence="1" type="ORF">BBP00_00006126</name>
</gene>